<protein>
    <submittedName>
        <fullName evidence="1">Uncharacterized protein</fullName>
    </submittedName>
</protein>
<evidence type="ECO:0000313" key="1">
    <source>
        <dbReference type="EMBL" id="SBR60467.1"/>
    </source>
</evidence>
<sequence>FLSHCAPSSSRFTVEQTATMATVTTFSIATRSDIPVVSTYVPISPATATRITPLLWLWPPEEPLGTARQRTGTTRPTCRHEGADVSRELCFTPTCLHHL</sequence>
<reference evidence="1" key="1">
    <citation type="submission" date="2016-05" db="EMBL/GenBank/DDBJ databases">
        <authorList>
            <person name="Lavstsen T."/>
            <person name="Jespersen J.S."/>
        </authorList>
    </citation>
    <scope>NUCLEOTIDE SEQUENCE</scope>
    <source>
        <tissue evidence="1">Brain</tissue>
    </source>
</reference>
<feature type="non-terminal residue" evidence="1">
    <location>
        <position position="1"/>
    </location>
</feature>
<dbReference type="EMBL" id="HAEF01019308">
    <property type="protein sequence ID" value="SBR60467.1"/>
    <property type="molecule type" value="Transcribed_RNA"/>
</dbReference>
<organism evidence="1">
    <name type="scientific">Nothobranchius pienaari</name>
    <dbReference type="NCBI Taxonomy" id="704102"/>
    <lineage>
        <taxon>Eukaryota</taxon>
        <taxon>Metazoa</taxon>
        <taxon>Chordata</taxon>
        <taxon>Craniata</taxon>
        <taxon>Vertebrata</taxon>
        <taxon>Euteleostomi</taxon>
        <taxon>Actinopterygii</taxon>
        <taxon>Neopterygii</taxon>
        <taxon>Teleostei</taxon>
        <taxon>Neoteleostei</taxon>
        <taxon>Acanthomorphata</taxon>
        <taxon>Ovalentaria</taxon>
        <taxon>Atherinomorphae</taxon>
        <taxon>Cyprinodontiformes</taxon>
        <taxon>Nothobranchiidae</taxon>
        <taxon>Nothobranchius</taxon>
    </lineage>
</organism>
<dbReference type="AlphaFoldDB" id="A0A1A8MUZ8"/>
<accession>A0A1A8MUZ8</accession>
<reference evidence="1" key="2">
    <citation type="submission" date="2016-06" db="EMBL/GenBank/DDBJ databases">
        <title>The genome of a short-lived fish provides insights into sex chromosome evolution and the genetic control of aging.</title>
        <authorList>
            <person name="Reichwald K."/>
            <person name="Felder M."/>
            <person name="Petzold A."/>
            <person name="Koch P."/>
            <person name="Groth M."/>
            <person name="Platzer M."/>
        </authorList>
    </citation>
    <scope>NUCLEOTIDE SEQUENCE</scope>
    <source>
        <tissue evidence="1">Brain</tissue>
    </source>
</reference>
<feature type="non-terminal residue" evidence="1">
    <location>
        <position position="99"/>
    </location>
</feature>
<proteinExistence type="predicted"/>
<gene>
    <name evidence="1" type="primary">FAM176A</name>
</gene>
<name>A0A1A8MUZ8_9TELE</name>